<sequence length="377" mass="40147">MLVFALLCPYALSIQTFSPPPEEHEMDTQTRTAPKLELDLVDAALSGTDPDAGADLLAGAQRIARSVARGWARVDAYDLATELVIEVMKRPAGLPGAAWTIAQRIAARLNLAEQMGGQVSVSTMRRGGGIDDVATILGVDRAEDGKLRLPGPLSLDGLRDEDGFDPETPAASPFPERETGLVERLTTAVQAELGWDRPTTEQAVGTLVAAMETTEDGTGEDLPAHRLRARLRRLQHRARYAAEAGLTDLAWTRLLRTVLGDEGEPGLLAIITTTEPGHDDSTTTVADQGVLALWVEVPASDEPASQPVKREQRQAARAFAGLAQYGAHLTALDAHHIAAALHSRTPAAIEVLRDLVAVLDQALTALDAQRAAEGMAA</sequence>
<dbReference type="AlphaFoldDB" id="A0A552WVU8"/>
<dbReference type="Proteomes" id="UP000318693">
    <property type="component" value="Unassembled WGS sequence"/>
</dbReference>
<reference evidence="2 3" key="1">
    <citation type="submission" date="2019-07" db="EMBL/GenBank/DDBJ databases">
        <title>Georgenia wutianyii sp. nov. and Georgenia *** sp. nov. isolated from plateau pika (Ochotona curzoniae) in the Qinghai-Tibet plateau of China.</title>
        <authorList>
            <person name="Tian Z."/>
        </authorList>
    </citation>
    <scope>NUCLEOTIDE SEQUENCE [LARGE SCALE GENOMIC DNA]</scope>
    <source>
        <strain evidence="2 3">Z446</strain>
    </source>
</reference>
<organism evidence="2 3">
    <name type="scientific">Georgenia yuyongxinii</name>
    <dbReference type="NCBI Taxonomy" id="2589797"/>
    <lineage>
        <taxon>Bacteria</taxon>
        <taxon>Bacillati</taxon>
        <taxon>Actinomycetota</taxon>
        <taxon>Actinomycetes</taxon>
        <taxon>Micrococcales</taxon>
        <taxon>Bogoriellaceae</taxon>
        <taxon>Georgenia</taxon>
    </lineage>
</organism>
<proteinExistence type="predicted"/>
<dbReference type="RefSeq" id="WP_143417567.1">
    <property type="nucleotide sequence ID" value="NZ_VJXR01000010.1"/>
</dbReference>
<comment type="caution">
    <text evidence="2">The sequence shown here is derived from an EMBL/GenBank/DDBJ whole genome shotgun (WGS) entry which is preliminary data.</text>
</comment>
<protein>
    <submittedName>
        <fullName evidence="2">Uncharacterized protein</fullName>
    </submittedName>
</protein>
<evidence type="ECO:0000313" key="2">
    <source>
        <dbReference type="EMBL" id="TRW46423.1"/>
    </source>
</evidence>
<gene>
    <name evidence="2" type="ORF">FJ693_05710</name>
</gene>
<name>A0A552WVU8_9MICO</name>
<feature type="region of interest" description="Disordered" evidence="1">
    <location>
        <begin position="156"/>
        <end position="177"/>
    </location>
</feature>
<evidence type="ECO:0000256" key="1">
    <source>
        <dbReference type="SAM" id="MobiDB-lite"/>
    </source>
</evidence>
<evidence type="ECO:0000313" key="3">
    <source>
        <dbReference type="Proteomes" id="UP000318693"/>
    </source>
</evidence>
<dbReference type="EMBL" id="VJXR01000010">
    <property type="protein sequence ID" value="TRW46423.1"/>
    <property type="molecule type" value="Genomic_DNA"/>
</dbReference>
<accession>A0A552WVU8</accession>
<keyword evidence="3" id="KW-1185">Reference proteome</keyword>